<feature type="transmembrane region" description="Helical" evidence="15">
    <location>
        <begin position="73"/>
        <end position="90"/>
    </location>
</feature>
<evidence type="ECO:0000256" key="8">
    <source>
        <dbReference type="ARBA" id="ARBA00023065"/>
    </source>
</evidence>
<feature type="compositionally biased region" description="Low complexity" evidence="14">
    <location>
        <begin position="444"/>
        <end position="454"/>
    </location>
</feature>
<keyword evidence="3" id="KW-0633">Potassium transport</keyword>
<keyword evidence="7" id="KW-0915">Sodium</keyword>
<evidence type="ECO:0000256" key="9">
    <source>
        <dbReference type="ARBA" id="ARBA00023136"/>
    </source>
</evidence>
<evidence type="ECO:0000256" key="11">
    <source>
        <dbReference type="ARBA" id="ARBA00047524"/>
    </source>
</evidence>
<proteinExistence type="inferred from homology"/>
<feature type="transmembrane region" description="Helical" evidence="15">
    <location>
        <begin position="336"/>
        <end position="355"/>
    </location>
</feature>
<feature type="transmembrane region" description="Helical" evidence="15">
    <location>
        <begin position="164"/>
        <end position="187"/>
    </location>
</feature>
<comment type="catalytic activity">
    <reaction evidence="11">
        <text>Na(+)(in) + H(+)(out) = Na(+)(out) + H(+)(in)</text>
        <dbReference type="Rhea" id="RHEA:29419"/>
        <dbReference type="ChEBI" id="CHEBI:15378"/>
        <dbReference type="ChEBI" id="CHEBI:29101"/>
    </reaction>
</comment>
<keyword evidence="4 13" id="KW-0812">Transmembrane</keyword>
<dbReference type="InterPro" id="IPR006153">
    <property type="entry name" value="Cation/H_exchanger_TM"/>
</dbReference>
<dbReference type="PANTHER" id="PTHR10110">
    <property type="entry name" value="SODIUM/HYDROGEN EXCHANGER"/>
    <property type="match status" value="1"/>
</dbReference>
<dbReference type="GO" id="GO:0015385">
    <property type="term" value="F:sodium:proton antiporter activity"/>
    <property type="evidence" value="ECO:0007669"/>
    <property type="project" value="InterPro"/>
</dbReference>
<evidence type="ECO:0000256" key="6">
    <source>
        <dbReference type="ARBA" id="ARBA00022989"/>
    </source>
</evidence>
<feature type="domain" description="Cation/H+ exchanger transmembrane" evidence="16">
    <location>
        <begin position="29"/>
        <end position="432"/>
    </location>
</feature>
<evidence type="ECO:0000259" key="16">
    <source>
        <dbReference type="Pfam" id="PF00999"/>
    </source>
</evidence>
<organism evidence="17 18">
    <name type="scientific">Dovyalis caffra</name>
    <dbReference type="NCBI Taxonomy" id="77055"/>
    <lineage>
        <taxon>Eukaryota</taxon>
        <taxon>Viridiplantae</taxon>
        <taxon>Streptophyta</taxon>
        <taxon>Embryophyta</taxon>
        <taxon>Tracheophyta</taxon>
        <taxon>Spermatophyta</taxon>
        <taxon>Magnoliopsida</taxon>
        <taxon>eudicotyledons</taxon>
        <taxon>Gunneridae</taxon>
        <taxon>Pentapetalae</taxon>
        <taxon>rosids</taxon>
        <taxon>fabids</taxon>
        <taxon>Malpighiales</taxon>
        <taxon>Salicaceae</taxon>
        <taxon>Flacourtieae</taxon>
        <taxon>Dovyalis</taxon>
    </lineage>
</organism>
<keyword evidence="6 15" id="KW-1133">Transmembrane helix</keyword>
<keyword evidence="5" id="KW-0630">Potassium</keyword>
<evidence type="ECO:0000256" key="7">
    <source>
        <dbReference type="ARBA" id="ARBA00023053"/>
    </source>
</evidence>
<sequence>MGANLSSDHSSVVSINLFVVLLCACIVIGHLLEENRWMNESITALALGLCTGVVILLTTGGKSSHLLVFSEDLFFIYLLPPIIFNAGFQVKKKQFFRNFMTIMLFGAVGTLISTAIISIGAMHFFKKTNTSSLRIGDYLAIGAIFSATDSVCTLQVLNQDETPLLYSLVFGEGVVNDATSVVLFHAIQSFDLSHINSSIGLEFLGNFLYLFISSTILGVLTGLLSAYIIKKLYFGRHSTDREVALMMLMAYLSYMLAELFYLSAILTVFFCGIVMSHYTWHNVTESSRITTKHAFATWSFVAEIFIFLYVGMDALDIEKWKVVSDSPGTSVRVSSILLGLVLVGRAAFVFPLSFLSNLTKKSPNEKINIKQQVTIWWAGLMRGAVSMALAYNQFTRSGHTHLHGNAIMITSTITVVLFSTVVFGLMTKPLVRILLPSQKHTASMLSSEPSSPKSFAVPLLNGQDSEDNQASHNVPRPTSFRMLLSTPSHTVHHYWRKFDNGFMRPVFGGRGFVPFVPCSPTDQSLHQWQ</sequence>
<evidence type="ECO:0000256" key="15">
    <source>
        <dbReference type="SAM" id="Phobius"/>
    </source>
</evidence>
<protein>
    <recommendedName>
        <fullName evidence="13">Sodium/hydrogen exchanger</fullName>
    </recommendedName>
</protein>
<feature type="transmembrane region" description="Helical" evidence="15">
    <location>
        <begin position="207"/>
        <end position="229"/>
    </location>
</feature>
<comment type="caution">
    <text evidence="17">The sequence shown here is derived from an EMBL/GenBank/DDBJ whole genome shotgun (WGS) entry which is preliminary data.</text>
</comment>
<dbReference type="NCBIfam" id="TIGR00840">
    <property type="entry name" value="b_cpa1"/>
    <property type="match status" value="1"/>
</dbReference>
<name>A0AAV1RDF0_9ROSI</name>
<dbReference type="InterPro" id="IPR004709">
    <property type="entry name" value="NaH_exchanger"/>
</dbReference>
<keyword evidence="9 15" id="KW-0472">Membrane</keyword>
<keyword evidence="8 13" id="KW-0406">Ion transport</keyword>
<comment type="subcellular location">
    <subcellularLocation>
        <location evidence="1">Membrane</location>
        <topology evidence="1">Multi-pass membrane protein</topology>
    </subcellularLocation>
</comment>
<feature type="transmembrane region" description="Helical" evidence="15">
    <location>
        <begin position="250"/>
        <end position="275"/>
    </location>
</feature>
<comment type="similarity">
    <text evidence="13">Belongs to the monovalent cation:proton antiporter 1 (CPA1) transporter (TC 2.A.36) family.</text>
</comment>
<feature type="transmembrane region" description="Helical" evidence="15">
    <location>
        <begin position="44"/>
        <end position="61"/>
    </location>
</feature>
<comment type="catalytic activity">
    <reaction evidence="12">
        <text>K(+)(in) + H(+)(out) = K(+)(out) + H(+)(in)</text>
        <dbReference type="Rhea" id="RHEA:29467"/>
        <dbReference type="ChEBI" id="CHEBI:15378"/>
        <dbReference type="ChEBI" id="CHEBI:29103"/>
    </reaction>
</comment>
<dbReference type="InterPro" id="IPR018422">
    <property type="entry name" value="Cation/H_exchanger_CPA1"/>
</dbReference>
<evidence type="ECO:0000256" key="3">
    <source>
        <dbReference type="ARBA" id="ARBA00022538"/>
    </source>
</evidence>
<feature type="transmembrane region" description="Helical" evidence="15">
    <location>
        <begin position="138"/>
        <end position="157"/>
    </location>
</feature>
<dbReference type="PRINTS" id="PR01084">
    <property type="entry name" value="NAHEXCHNGR"/>
</dbReference>
<feature type="transmembrane region" description="Helical" evidence="15">
    <location>
        <begin position="406"/>
        <end position="426"/>
    </location>
</feature>
<evidence type="ECO:0000313" key="17">
    <source>
        <dbReference type="EMBL" id="CAK7332855.1"/>
    </source>
</evidence>
<evidence type="ECO:0000256" key="13">
    <source>
        <dbReference type="RuleBase" id="RU003722"/>
    </source>
</evidence>
<dbReference type="AlphaFoldDB" id="A0AAV1RDF0"/>
<dbReference type="Gene3D" id="6.10.140.1330">
    <property type="match status" value="1"/>
</dbReference>
<dbReference type="GO" id="GO:0015386">
    <property type="term" value="F:potassium:proton antiporter activity"/>
    <property type="evidence" value="ECO:0007669"/>
    <property type="project" value="TreeGrafter"/>
</dbReference>
<dbReference type="GO" id="GO:0005886">
    <property type="term" value="C:plasma membrane"/>
    <property type="evidence" value="ECO:0007669"/>
    <property type="project" value="TreeGrafter"/>
</dbReference>
<dbReference type="Proteomes" id="UP001314170">
    <property type="component" value="Unassembled WGS sequence"/>
</dbReference>
<evidence type="ECO:0000256" key="5">
    <source>
        <dbReference type="ARBA" id="ARBA00022958"/>
    </source>
</evidence>
<evidence type="ECO:0000256" key="10">
    <source>
        <dbReference type="ARBA" id="ARBA00023201"/>
    </source>
</evidence>
<reference evidence="17 18" key="1">
    <citation type="submission" date="2024-01" db="EMBL/GenBank/DDBJ databases">
        <authorList>
            <person name="Waweru B."/>
        </authorList>
    </citation>
    <scope>NUCLEOTIDE SEQUENCE [LARGE SCALE GENOMIC DNA]</scope>
</reference>
<keyword evidence="2 13" id="KW-0813">Transport</keyword>
<dbReference type="PANTHER" id="PTHR10110:SF159">
    <property type="entry name" value="SODIUM_HYDROGEN EXCHANGER 3"/>
    <property type="match status" value="1"/>
</dbReference>
<gene>
    <name evidence="17" type="ORF">DCAF_LOCUS9192</name>
</gene>
<dbReference type="GO" id="GO:0051453">
    <property type="term" value="P:regulation of intracellular pH"/>
    <property type="evidence" value="ECO:0007669"/>
    <property type="project" value="TreeGrafter"/>
</dbReference>
<feature type="transmembrane region" description="Helical" evidence="15">
    <location>
        <begin position="375"/>
        <end position="394"/>
    </location>
</feature>
<dbReference type="EMBL" id="CAWUPB010000913">
    <property type="protein sequence ID" value="CAK7332855.1"/>
    <property type="molecule type" value="Genomic_DNA"/>
</dbReference>
<evidence type="ECO:0000256" key="4">
    <source>
        <dbReference type="ARBA" id="ARBA00022692"/>
    </source>
</evidence>
<evidence type="ECO:0000256" key="1">
    <source>
        <dbReference type="ARBA" id="ARBA00004141"/>
    </source>
</evidence>
<evidence type="ECO:0000313" key="18">
    <source>
        <dbReference type="Proteomes" id="UP001314170"/>
    </source>
</evidence>
<feature type="region of interest" description="Disordered" evidence="14">
    <location>
        <begin position="444"/>
        <end position="476"/>
    </location>
</feature>
<evidence type="ECO:0000256" key="14">
    <source>
        <dbReference type="SAM" id="MobiDB-lite"/>
    </source>
</evidence>
<feature type="transmembrane region" description="Helical" evidence="15">
    <location>
        <begin position="295"/>
        <end position="315"/>
    </location>
</feature>
<dbReference type="GO" id="GO:0098719">
    <property type="term" value="P:sodium ion import across plasma membrane"/>
    <property type="evidence" value="ECO:0007669"/>
    <property type="project" value="TreeGrafter"/>
</dbReference>
<feature type="transmembrane region" description="Helical" evidence="15">
    <location>
        <begin position="102"/>
        <end position="126"/>
    </location>
</feature>
<accession>A0AAV1RDF0</accession>
<keyword evidence="18" id="KW-1185">Reference proteome</keyword>
<feature type="transmembrane region" description="Helical" evidence="15">
    <location>
        <begin position="12"/>
        <end position="32"/>
    </location>
</feature>
<keyword evidence="10 13" id="KW-0739">Sodium transport</keyword>
<keyword evidence="13" id="KW-0050">Antiport</keyword>
<dbReference type="Pfam" id="PF00999">
    <property type="entry name" value="Na_H_Exchanger"/>
    <property type="match status" value="1"/>
</dbReference>
<evidence type="ECO:0000256" key="2">
    <source>
        <dbReference type="ARBA" id="ARBA00022448"/>
    </source>
</evidence>
<evidence type="ECO:0000256" key="12">
    <source>
        <dbReference type="ARBA" id="ARBA00047912"/>
    </source>
</evidence>